<accession>A0ABR2Q3H0</accession>
<proteinExistence type="predicted"/>
<gene>
    <name evidence="1" type="ORF">V6N11_069660</name>
</gene>
<name>A0ABR2Q3H0_9ROSI</name>
<reference evidence="1 2" key="1">
    <citation type="journal article" date="2024" name="G3 (Bethesda)">
        <title>Genome assembly of Hibiscus sabdariffa L. provides insights into metabolisms of medicinal natural products.</title>
        <authorList>
            <person name="Kim T."/>
        </authorList>
    </citation>
    <scope>NUCLEOTIDE SEQUENCE [LARGE SCALE GENOMIC DNA]</scope>
    <source>
        <strain evidence="1">TK-2024</strain>
        <tissue evidence="1">Old leaves</tissue>
    </source>
</reference>
<dbReference type="EMBL" id="JBBPBN010000046">
    <property type="protein sequence ID" value="KAK8995217.1"/>
    <property type="molecule type" value="Genomic_DNA"/>
</dbReference>
<organism evidence="1 2">
    <name type="scientific">Hibiscus sabdariffa</name>
    <name type="common">roselle</name>
    <dbReference type="NCBI Taxonomy" id="183260"/>
    <lineage>
        <taxon>Eukaryota</taxon>
        <taxon>Viridiplantae</taxon>
        <taxon>Streptophyta</taxon>
        <taxon>Embryophyta</taxon>
        <taxon>Tracheophyta</taxon>
        <taxon>Spermatophyta</taxon>
        <taxon>Magnoliopsida</taxon>
        <taxon>eudicotyledons</taxon>
        <taxon>Gunneridae</taxon>
        <taxon>Pentapetalae</taxon>
        <taxon>rosids</taxon>
        <taxon>malvids</taxon>
        <taxon>Malvales</taxon>
        <taxon>Malvaceae</taxon>
        <taxon>Malvoideae</taxon>
        <taxon>Hibiscus</taxon>
    </lineage>
</organism>
<protein>
    <submittedName>
        <fullName evidence="1">Uncharacterized protein</fullName>
    </submittedName>
</protein>
<comment type="caution">
    <text evidence="1">The sequence shown here is derived from an EMBL/GenBank/DDBJ whole genome shotgun (WGS) entry which is preliminary data.</text>
</comment>
<dbReference type="Proteomes" id="UP001396334">
    <property type="component" value="Unassembled WGS sequence"/>
</dbReference>
<sequence>MAVNNEDSTQIKVSRTRNISEVNDASGSKEVLLEKTSVVTDCLANMETQLMDEFTEKIVADNDGEEIEDTRMLDHGDEVLHNEIVPSVFGQSLGSSEIRVSNEYDEANEYNAPTLTNCEAIQPEDNNGNGSNWKMALYPSSQQQANACITIESLEPKLASTRNYENSAFSMAWQDFSRIDLVNSTQPMVENPTGVGSEDPNEKGINLHVVFRKVGLKSSIVGPRRKLDPIVWDLKFQPIQKMVSQLVHEINFQSGQDRNVKLIQEVLSSHNIVPNLKFSPLILAHSFKASCSIFIAGSWAPMQSIFVDCQGCWPFPLLAFLKLLVALQLLALFDLWINHVSSGFLLIFL</sequence>
<evidence type="ECO:0000313" key="2">
    <source>
        <dbReference type="Proteomes" id="UP001396334"/>
    </source>
</evidence>
<evidence type="ECO:0000313" key="1">
    <source>
        <dbReference type="EMBL" id="KAK8995217.1"/>
    </source>
</evidence>
<keyword evidence="2" id="KW-1185">Reference proteome</keyword>